<dbReference type="GO" id="GO:0004497">
    <property type="term" value="F:monooxygenase activity"/>
    <property type="evidence" value="ECO:0007669"/>
    <property type="project" value="UniProtKB-KW"/>
</dbReference>
<dbReference type="InterPro" id="IPR011251">
    <property type="entry name" value="Luciferase-like_dom"/>
</dbReference>
<sequence>MNEKKRIRLGVFEMMNPSNGMPTWTHPEGRGDDWDRLDYWVELAQELDAAGFDFLFFADTYGYATLGGRMPEEVAAHGIQFPALDPMLAITALARATENLGFVVTSPTTVERPYATARRFASLDRFTQGRIGWNVVTGSSQATTDELFGVTETLSHDGKYDAADSFLDTCLKYWEHSWDDDAEVRDRARRVYADPAKLHRVEVDDAYQRSQGIFAVPPTPQRTPVLFQAGTSDRGRAYAARNAEAVFIQGQTIESAAAHVRDIRDQAVRNGRRAEDIAVVTGMTVTVAPTRAEAEALRAEYEELLGRDDAAVMFAGITGLDLTGLDPETRVVDLTTDLGQTLIQRYARQDPEMRVGDILDQFRTKAIRGFQVTGTPEEVADEIEAIIDGSGIDGIMLEPTFGGPAAYRAFIDLVVPVLAGRGRVGAPEGSTLREHISGTPRLAATHRAHRLTASAPAHTPVD</sequence>
<keyword evidence="9" id="KW-1185">Reference proteome</keyword>
<accession>A0A5N0TJD8</accession>
<dbReference type="InterPro" id="IPR016215">
    <property type="entry name" value="NTA_MOA"/>
</dbReference>
<keyword evidence="3 8" id="KW-0560">Oxidoreductase</keyword>
<feature type="binding site" evidence="6">
    <location>
        <position position="156"/>
    </location>
    <ligand>
        <name>FMN</name>
        <dbReference type="ChEBI" id="CHEBI:58210"/>
    </ligand>
</feature>
<comment type="similarity">
    <text evidence="5">Belongs to the NtaA/SnaA/DszA monooxygenase family.</text>
</comment>
<evidence type="ECO:0000256" key="2">
    <source>
        <dbReference type="ARBA" id="ARBA00022643"/>
    </source>
</evidence>
<evidence type="ECO:0000256" key="4">
    <source>
        <dbReference type="ARBA" id="ARBA00023033"/>
    </source>
</evidence>
<organism evidence="8 9">
    <name type="scientific">Microbacterium caowuchunii</name>
    <dbReference type="NCBI Taxonomy" id="2614638"/>
    <lineage>
        <taxon>Bacteria</taxon>
        <taxon>Bacillati</taxon>
        <taxon>Actinomycetota</taxon>
        <taxon>Actinomycetes</taxon>
        <taxon>Micrococcales</taxon>
        <taxon>Microbacteriaceae</taxon>
        <taxon>Microbacterium</taxon>
    </lineage>
</organism>
<dbReference type="PANTHER" id="PTHR30011">
    <property type="entry name" value="ALKANESULFONATE MONOOXYGENASE-RELATED"/>
    <property type="match status" value="1"/>
</dbReference>
<dbReference type="PANTHER" id="PTHR30011:SF16">
    <property type="entry name" value="C2H2 FINGER DOMAIN TRANSCRIPTION FACTOR (EUROFUNG)-RELATED"/>
    <property type="match status" value="1"/>
</dbReference>
<evidence type="ECO:0000256" key="6">
    <source>
        <dbReference type="PIRSR" id="PIRSR000337-1"/>
    </source>
</evidence>
<dbReference type="EC" id="1.14.-.-" evidence="8"/>
<keyword evidence="2 6" id="KW-0288">FMN</keyword>
<feature type="binding site" evidence="6">
    <location>
        <position position="105"/>
    </location>
    <ligand>
        <name>FMN</name>
        <dbReference type="ChEBI" id="CHEBI:58210"/>
    </ligand>
</feature>
<dbReference type="Gene3D" id="3.20.20.30">
    <property type="entry name" value="Luciferase-like domain"/>
    <property type="match status" value="1"/>
</dbReference>
<dbReference type="RefSeq" id="WP_150892871.1">
    <property type="nucleotide sequence ID" value="NZ_VYUY01000007.1"/>
</dbReference>
<dbReference type="PIRSF" id="PIRSF000337">
    <property type="entry name" value="NTA_MOA"/>
    <property type="match status" value="1"/>
</dbReference>
<evidence type="ECO:0000259" key="7">
    <source>
        <dbReference type="Pfam" id="PF00296"/>
    </source>
</evidence>
<dbReference type="EMBL" id="VYUY01000007">
    <property type="protein sequence ID" value="KAA9134574.1"/>
    <property type="molecule type" value="Genomic_DNA"/>
</dbReference>
<evidence type="ECO:0000256" key="5">
    <source>
        <dbReference type="ARBA" id="ARBA00033748"/>
    </source>
</evidence>
<evidence type="ECO:0000313" key="8">
    <source>
        <dbReference type="EMBL" id="KAA9134574.1"/>
    </source>
</evidence>
<dbReference type="InterPro" id="IPR051260">
    <property type="entry name" value="Diverse_substr_monoxygenases"/>
</dbReference>
<evidence type="ECO:0000256" key="1">
    <source>
        <dbReference type="ARBA" id="ARBA00022630"/>
    </source>
</evidence>
<feature type="binding site" evidence="6">
    <location>
        <position position="232"/>
    </location>
    <ligand>
        <name>FMN</name>
        <dbReference type="ChEBI" id="CHEBI:58210"/>
    </ligand>
</feature>
<evidence type="ECO:0000256" key="3">
    <source>
        <dbReference type="ARBA" id="ARBA00023002"/>
    </source>
</evidence>
<dbReference type="NCBIfam" id="TIGR03860">
    <property type="entry name" value="FMN_nitrolo"/>
    <property type="match status" value="1"/>
</dbReference>
<evidence type="ECO:0000313" key="9">
    <source>
        <dbReference type="Proteomes" id="UP000326838"/>
    </source>
</evidence>
<keyword evidence="4 8" id="KW-0503">Monooxygenase</keyword>
<dbReference type="Proteomes" id="UP000326838">
    <property type="component" value="Unassembled WGS sequence"/>
</dbReference>
<feature type="binding site" evidence="6">
    <location>
        <position position="160"/>
    </location>
    <ligand>
        <name>FMN</name>
        <dbReference type="ChEBI" id="CHEBI:58210"/>
    </ligand>
</feature>
<dbReference type="Pfam" id="PF00296">
    <property type="entry name" value="Bac_luciferase"/>
    <property type="match status" value="1"/>
</dbReference>
<keyword evidence="1 6" id="KW-0285">Flavoprotein</keyword>
<feature type="binding site" evidence="6">
    <location>
        <position position="59"/>
    </location>
    <ligand>
        <name>FMN</name>
        <dbReference type="ChEBI" id="CHEBI:58210"/>
    </ligand>
</feature>
<proteinExistence type="inferred from homology"/>
<dbReference type="GO" id="GO:0016705">
    <property type="term" value="F:oxidoreductase activity, acting on paired donors, with incorporation or reduction of molecular oxygen"/>
    <property type="evidence" value="ECO:0007669"/>
    <property type="project" value="InterPro"/>
</dbReference>
<reference evidence="9" key="1">
    <citation type="submission" date="2019-09" db="EMBL/GenBank/DDBJ databases">
        <title>Mumia zhuanghuii sp. nov. isolated from the intestinal contents of plateau pika (Ochotona curzoniae) in the Qinghai-Tibet plateau of China.</title>
        <authorList>
            <person name="Tian Z."/>
        </authorList>
    </citation>
    <scope>NUCLEOTIDE SEQUENCE [LARGE SCALE GENOMIC DNA]</scope>
    <source>
        <strain evidence="9">L-033</strain>
    </source>
</reference>
<protein>
    <submittedName>
        <fullName evidence="8">NtaA/DmoA family FMN-dependent monooxygenase</fullName>
        <ecNumber evidence="8">1.14.-.-</ecNumber>
    </submittedName>
</protein>
<feature type="domain" description="Luciferase-like" evidence="7">
    <location>
        <begin position="26"/>
        <end position="392"/>
    </location>
</feature>
<dbReference type="AlphaFoldDB" id="A0A5N0TJD8"/>
<dbReference type="SUPFAM" id="SSF51679">
    <property type="entry name" value="Bacterial luciferase-like"/>
    <property type="match status" value="1"/>
</dbReference>
<gene>
    <name evidence="8" type="ORF">F6B40_07420</name>
</gene>
<dbReference type="InterPro" id="IPR036661">
    <property type="entry name" value="Luciferase-like_sf"/>
</dbReference>
<comment type="caution">
    <text evidence="8">The sequence shown here is derived from an EMBL/GenBank/DDBJ whole genome shotgun (WGS) entry which is preliminary data.</text>
</comment>
<name>A0A5N0TJD8_9MICO</name>